<keyword evidence="1" id="KW-0812">Transmembrane</keyword>
<keyword evidence="1" id="KW-0472">Membrane</keyword>
<name>A0A5A7M7I2_COMTE</name>
<reference evidence="2 3" key="1">
    <citation type="journal article" date="2019" name="Microbiol. Resour. Announc.">
        <title>Draft Genome Sequence of Comamonas testosteroni TA441, a Bacterium That Has a Cryptic Phenol Degradation Gene Cluster.</title>
        <authorList>
            <person name="Arai H."/>
            <person name="Ishii M."/>
        </authorList>
    </citation>
    <scope>NUCLEOTIDE SEQUENCE [LARGE SCALE GENOMIC DNA]</scope>
    <source>
        <strain evidence="2 3">TA441</strain>
    </source>
</reference>
<proteinExistence type="predicted"/>
<dbReference type="Proteomes" id="UP000323105">
    <property type="component" value="Unassembled WGS sequence"/>
</dbReference>
<keyword evidence="1" id="KW-1133">Transmembrane helix</keyword>
<dbReference type="InterPro" id="IPR021320">
    <property type="entry name" value="DUF2905"/>
</dbReference>
<feature type="transmembrane region" description="Helical" evidence="1">
    <location>
        <begin position="20"/>
        <end position="38"/>
    </location>
</feature>
<organism evidence="2 3">
    <name type="scientific">Comamonas testosteroni</name>
    <name type="common">Pseudomonas testosteroni</name>
    <dbReference type="NCBI Taxonomy" id="285"/>
    <lineage>
        <taxon>Bacteria</taxon>
        <taxon>Pseudomonadati</taxon>
        <taxon>Pseudomonadota</taxon>
        <taxon>Betaproteobacteria</taxon>
        <taxon>Burkholderiales</taxon>
        <taxon>Comamonadaceae</taxon>
        <taxon>Comamonas</taxon>
    </lineage>
</organism>
<evidence type="ECO:0000256" key="1">
    <source>
        <dbReference type="SAM" id="Phobius"/>
    </source>
</evidence>
<comment type="caution">
    <text evidence="2">The sequence shown here is derived from an EMBL/GenBank/DDBJ whole genome shotgun (WGS) entry which is preliminary data.</text>
</comment>
<evidence type="ECO:0000313" key="3">
    <source>
        <dbReference type="Proteomes" id="UP000323105"/>
    </source>
</evidence>
<protein>
    <recommendedName>
        <fullName evidence="4">DUF2905 domain-containing protein</fullName>
    </recommendedName>
</protein>
<evidence type="ECO:0008006" key="4">
    <source>
        <dbReference type="Google" id="ProtNLM"/>
    </source>
</evidence>
<feature type="transmembrane region" description="Helical" evidence="1">
    <location>
        <begin position="59"/>
        <end position="80"/>
    </location>
</feature>
<dbReference type="EMBL" id="BKBW01000001">
    <property type="protein sequence ID" value="GEQ73560.1"/>
    <property type="molecule type" value="Genomic_DNA"/>
</dbReference>
<sequence>MGAQALGAAGLYTCGLMIRWLIVIFLALLLVNGLHGWLQRIGLGRLPGDFRFRLFGKEFFLPVASTVLLSVVAALIARFVKL</sequence>
<dbReference type="AlphaFoldDB" id="A0A5A7M7I2"/>
<gene>
    <name evidence="2" type="ORF">CTTA_0565</name>
</gene>
<dbReference type="Pfam" id="PF11146">
    <property type="entry name" value="DUF2905"/>
    <property type="match status" value="1"/>
</dbReference>
<evidence type="ECO:0000313" key="2">
    <source>
        <dbReference type="EMBL" id="GEQ73560.1"/>
    </source>
</evidence>
<accession>A0A5A7M7I2</accession>